<accession>A0ACC2QVF7</accession>
<name>A0ACC2QVF7_9NEOP</name>
<protein>
    <submittedName>
        <fullName evidence="1">Uncharacterized protein</fullName>
    </submittedName>
</protein>
<gene>
    <name evidence="1" type="ORF">PYW08_015178</name>
</gene>
<dbReference type="EMBL" id="CM056783">
    <property type="protein sequence ID" value="KAJ8726781.1"/>
    <property type="molecule type" value="Genomic_DNA"/>
</dbReference>
<dbReference type="Proteomes" id="UP001231649">
    <property type="component" value="Chromosome 7"/>
</dbReference>
<reference evidence="1" key="1">
    <citation type="submission" date="2023-03" db="EMBL/GenBank/DDBJ databases">
        <title>Chromosome-level genomes of two armyworms, Mythimna separata and Mythimna loreyi, provide insights into the biosynthesis and reception of sex pheromones.</title>
        <authorList>
            <person name="Zhao H."/>
        </authorList>
    </citation>
    <scope>NUCLEOTIDE SEQUENCE</scope>
    <source>
        <strain evidence="1">BeijingLab</strain>
    </source>
</reference>
<comment type="caution">
    <text evidence="1">The sequence shown here is derived from an EMBL/GenBank/DDBJ whole genome shotgun (WGS) entry which is preliminary data.</text>
</comment>
<evidence type="ECO:0000313" key="2">
    <source>
        <dbReference type="Proteomes" id="UP001231649"/>
    </source>
</evidence>
<organism evidence="1 2">
    <name type="scientific">Mythimna loreyi</name>
    <dbReference type="NCBI Taxonomy" id="667449"/>
    <lineage>
        <taxon>Eukaryota</taxon>
        <taxon>Metazoa</taxon>
        <taxon>Ecdysozoa</taxon>
        <taxon>Arthropoda</taxon>
        <taxon>Hexapoda</taxon>
        <taxon>Insecta</taxon>
        <taxon>Pterygota</taxon>
        <taxon>Neoptera</taxon>
        <taxon>Endopterygota</taxon>
        <taxon>Lepidoptera</taxon>
        <taxon>Glossata</taxon>
        <taxon>Ditrysia</taxon>
        <taxon>Noctuoidea</taxon>
        <taxon>Noctuidae</taxon>
        <taxon>Noctuinae</taxon>
        <taxon>Hadenini</taxon>
        <taxon>Mythimna</taxon>
    </lineage>
</organism>
<evidence type="ECO:0000313" key="1">
    <source>
        <dbReference type="EMBL" id="KAJ8726781.1"/>
    </source>
</evidence>
<proteinExistence type="predicted"/>
<sequence length="277" mass="31493">MARRPQALVYGGRKSGSESRRRRLWRERRCLCLIRSASSFANITASQKDATACHSSSLRTMASTKARRERSPPPNKAMLFPRGAHLYRVLYRVLRAFRTVATPGRCFLTNSVQEPPELAMSGQNLRHTEGEYAVRSFKPRLKEGTYRRNYGVPSVGLRQSLTPFCHHEIPPEFRPPCCDLSRQRSFAPALHLHAQIVHVCKDCCLQIPWWQASKKARRFAGHRAISPYHPYGHDPLAGVQLGCRSLLKRRRPHWRAIEGHGSNDARIEPSAGGVWTP</sequence>
<keyword evidence="2" id="KW-1185">Reference proteome</keyword>